<dbReference type="SUPFAM" id="SSF50104">
    <property type="entry name" value="Translation proteins SH3-like domain"/>
    <property type="match status" value="1"/>
</dbReference>
<dbReference type="HAMAP" id="MF_01326_B">
    <property type="entry name" value="Ribosomal_uL24_B"/>
    <property type="match status" value="1"/>
</dbReference>
<evidence type="ECO:0000256" key="7">
    <source>
        <dbReference type="ARBA" id="ARBA00023274"/>
    </source>
</evidence>
<comment type="function">
    <text evidence="9 10">One of the proteins that surrounds the polypeptide exit tunnel on the outside of the subunit.</text>
</comment>
<keyword evidence="4 10" id="KW-0699">rRNA-binding</keyword>
<evidence type="ECO:0000256" key="6">
    <source>
        <dbReference type="ARBA" id="ARBA00022980"/>
    </source>
</evidence>
<comment type="subunit">
    <text evidence="3 10">Part of the 50S ribosomal subunit.</text>
</comment>
<evidence type="ECO:0000256" key="8">
    <source>
        <dbReference type="ARBA" id="ARBA00035206"/>
    </source>
</evidence>
<keyword evidence="6 10" id="KW-0689">Ribosomal protein</keyword>
<accession>A0A4Y7RHK7</accession>
<dbReference type="FunFam" id="2.30.30.30:FF:000004">
    <property type="entry name" value="50S ribosomal protein L24"/>
    <property type="match status" value="1"/>
</dbReference>
<dbReference type="InterPro" id="IPR057264">
    <property type="entry name" value="Ribosomal_uL24_C"/>
</dbReference>
<dbReference type="InterPro" id="IPR008991">
    <property type="entry name" value="Translation_prot_SH3-like_sf"/>
</dbReference>
<dbReference type="GO" id="GO:0003735">
    <property type="term" value="F:structural constituent of ribosome"/>
    <property type="evidence" value="ECO:0007669"/>
    <property type="project" value="InterPro"/>
</dbReference>
<reference evidence="12 13" key="1">
    <citation type="journal article" date="2018" name="Environ. Microbiol.">
        <title>Novel energy conservation strategies and behaviour of Pelotomaculum schinkii driving syntrophic propionate catabolism.</title>
        <authorList>
            <person name="Hidalgo-Ahumada C.A.P."/>
            <person name="Nobu M.K."/>
            <person name="Narihiro T."/>
            <person name="Tamaki H."/>
            <person name="Liu W.T."/>
            <person name="Kamagata Y."/>
            <person name="Stams A.J.M."/>
            <person name="Imachi H."/>
            <person name="Sousa D.Z."/>
        </authorList>
    </citation>
    <scope>NUCLEOTIDE SEQUENCE [LARGE SCALE GENOMIC DNA]</scope>
    <source>
        <strain evidence="12 13">HH</strain>
    </source>
</reference>
<dbReference type="InterPro" id="IPR003256">
    <property type="entry name" value="Ribosomal_uL24"/>
</dbReference>
<dbReference type="GO" id="GO:1990904">
    <property type="term" value="C:ribonucleoprotein complex"/>
    <property type="evidence" value="ECO:0007669"/>
    <property type="project" value="UniProtKB-KW"/>
</dbReference>
<evidence type="ECO:0000313" key="12">
    <source>
        <dbReference type="EMBL" id="TEB08273.1"/>
    </source>
</evidence>
<dbReference type="NCBIfam" id="TIGR01079">
    <property type="entry name" value="rplX_bact"/>
    <property type="match status" value="1"/>
</dbReference>
<dbReference type="EMBL" id="QFGA01000001">
    <property type="protein sequence ID" value="TEB08273.1"/>
    <property type="molecule type" value="Genomic_DNA"/>
</dbReference>
<dbReference type="GO" id="GO:0019843">
    <property type="term" value="F:rRNA binding"/>
    <property type="evidence" value="ECO:0007669"/>
    <property type="project" value="UniProtKB-UniRule"/>
</dbReference>
<evidence type="ECO:0000256" key="5">
    <source>
        <dbReference type="ARBA" id="ARBA00022884"/>
    </source>
</evidence>
<sequence length="114" mass="12458">MAKRPEPKTNGKVHVRKGDTVLVVTGKSSGKKGKVLSVIPDRSRIIVEGVNVVKRHSRPTQKLPQGGIIEKEAAIHSSNVMLYCNKCNSATRIAKKILDDGEKVRVCKKCGENI</sequence>
<dbReference type="Pfam" id="PF00467">
    <property type="entry name" value="KOW"/>
    <property type="match status" value="1"/>
</dbReference>
<keyword evidence="7 10" id="KW-0687">Ribonucleoprotein</keyword>
<dbReference type="SMART" id="SM00739">
    <property type="entry name" value="KOW"/>
    <property type="match status" value="1"/>
</dbReference>
<dbReference type="Pfam" id="PF17136">
    <property type="entry name" value="ribosomal_L24"/>
    <property type="match status" value="1"/>
</dbReference>
<dbReference type="InterPro" id="IPR005824">
    <property type="entry name" value="KOW"/>
</dbReference>
<keyword evidence="13" id="KW-1185">Reference proteome</keyword>
<evidence type="ECO:0000256" key="2">
    <source>
        <dbReference type="ARBA" id="ARBA00010618"/>
    </source>
</evidence>
<dbReference type="RefSeq" id="WP_190239940.1">
    <property type="nucleotide sequence ID" value="NZ_QFGA01000001.1"/>
</dbReference>
<organism evidence="12 13">
    <name type="scientific">Pelotomaculum schinkii</name>
    <dbReference type="NCBI Taxonomy" id="78350"/>
    <lineage>
        <taxon>Bacteria</taxon>
        <taxon>Bacillati</taxon>
        <taxon>Bacillota</taxon>
        <taxon>Clostridia</taxon>
        <taxon>Eubacteriales</taxon>
        <taxon>Desulfotomaculaceae</taxon>
        <taxon>Pelotomaculum</taxon>
    </lineage>
</organism>
<evidence type="ECO:0000256" key="10">
    <source>
        <dbReference type="HAMAP-Rule" id="MF_01326"/>
    </source>
</evidence>
<proteinExistence type="inferred from homology"/>
<comment type="similarity">
    <text evidence="2 10">Belongs to the universal ribosomal protein uL24 family.</text>
</comment>
<dbReference type="CDD" id="cd06089">
    <property type="entry name" value="KOW_RPL26"/>
    <property type="match status" value="1"/>
</dbReference>
<dbReference type="AlphaFoldDB" id="A0A4Y7RHK7"/>
<evidence type="ECO:0000313" key="13">
    <source>
        <dbReference type="Proteomes" id="UP000298324"/>
    </source>
</evidence>
<evidence type="ECO:0000256" key="4">
    <source>
        <dbReference type="ARBA" id="ARBA00022730"/>
    </source>
</evidence>
<dbReference type="Proteomes" id="UP000298324">
    <property type="component" value="Unassembled WGS sequence"/>
</dbReference>
<protein>
    <recommendedName>
        <fullName evidence="8 10">Large ribosomal subunit protein uL24</fullName>
    </recommendedName>
</protein>
<evidence type="ECO:0000259" key="11">
    <source>
        <dbReference type="SMART" id="SM00739"/>
    </source>
</evidence>
<dbReference type="GO" id="GO:0006412">
    <property type="term" value="P:translation"/>
    <property type="evidence" value="ECO:0007669"/>
    <property type="project" value="UniProtKB-UniRule"/>
</dbReference>
<gene>
    <name evidence="10 12" type="primary">rplX</name>
    <name evidence="12" type="ORF">Psch_01828</name>
</gene>
<name>A0A4Y7RHK7_9FIRM</name>
<dbReference type="InterPro" id="IPR041988">
    <property type="entry name" value="Ribosomal_uL24_KOW"/>
</dbReference>
<dbReference type="GO" id="GO:0005840">
    <property type="term" value="C:ribosome"/>
    <property type="evidence" value="ECO:0007669"/>
    <property type="project" value="UniProtKB-KW"/>
</dbReference>
<dbReference type="InterPro" id="IPR014722">
    <property type="entry name" value="Rib_uL2_dom2"/>
</dbReference>
<dbReference type="Gene3D" id="2.30.30.30">
    <property type="match status" value="1"/>
</dbReference>
<keyword evidence="5 10" id="KW-0694">RNA-binding</keyword>
<comment type="function">
    <text evidence="1 10">One of two assembly initiator proteins, it binds directly to the 5'-end of the 23S rRNA, where it nucleates assembly of the 50S subunit.</text>
</comment>
<comment type="caution">
    <text evidence="12">The sequence shown here is derived from an EMBL/GenBank/DDBJ whole genome shotgun (WGS) entry which is preliminary data.</text>
</comment>
<evidence type="ECO:0000256" key="3">
    <source>
        <dbReference type="ARBA" id="ARBA00011838"/>
    </source>
</evidence>
<feature type="domain" description="KOW" evidence="11">
    <location>
        <begin position="14"/>
        <end position="41"/>
    </location>
</feature>
<evidence type="ECO:0000256" key="9">
    <source>
        <dbReference type="ARBA" id="ARBA00058688"/>
    </source>
</evidence>
<evidence type="ECO:0000256" key="1">
    <source>
        <dbReference type="ARBA" id="ARBA00004072"/>
    </source>
</evidence>
<dbReference type="PANTHER" id="PTHR12903">
    <property type="entry name" value="MITOCHONDRIAL RIBOSOMAL PROTEIN L24"/>
    <property type="match status" value="1"/>
</dbReference>